<evidence type="ECO:0000313" key="1">
    <source>
        <dbReference type="EMBL" id="KIX15715.1"/>
    </source>
</evidence>
<proteinExistence type="predicted"/>
<sequence>MSGEFGPQNKKLCNPLRLACGNQGHGACLGNEKGLRSRHLARGRPVNYIPALALKKADNPGEARKEIKNGSD</sequence>
<evidence type="ECO:0000313" key="2">
    <source>
        <dbReference type="Proteomes" id="UP000032233"/>
    </source>
</evidence>
<dbReference type="EMBL" id="AZAC01000002">
    <property type="protein sequence ID" value="KIX15715.1"/>
    <property type="molecule type" value="Genomic_DNA"/>
</dbReference>
<accession>A0A0D2K215</accession>
<dbReference type="Proteomes" id="UP000032233">
    <property type="component" value="Unassembled WGS sequence"/>
</dbReference>
<name>A0A0D2K215_9BACT</name>
<organism evidence="1 2">
    <name type="scientific">Dethiosulfatarculus sandiegensis</name>
    <dbReference type="NCBI Taxonomy" id="1429043"/>
    <lineage>
        <taxon>Bacteria</taxon>
        <taxon>Pseudomonadati</taxon>
        <taxon>Thermodesulfobacteriota</taxon>
        <taxon>Desulfarculia</taxon>
        <taxon>Desulfarculales</taxon>
        <taxon>Desulfarculaceae</taxon>
        <taxon>Dethiosulfatarculus</taxon>
    </lineage>
</organism>
<dbReference type="AlphaFoldDB" id="A0A0D2K215"/>
<dbReference type="STRING" id="1429043.X474_02630"/>
<protein>
    <submittedName>
        <fullName evidence="1">Uncharacterized protein</fullName>
    </submittedName>
</protein>
<comment type="caution">
    <text evidence="1">The sequence shown here is derived from an EMBL/GenBank/DDBJ whole genome shotgun (WGS) entry which is preliminary data.</text>
</comment>
<keyword evidence="2" id="KW-1185">Reference proteome</keyword>
<gene>
    <name evidence="1" type="ORF">X474_02630</name>
</gene>
<reference evidence="1 2" key="1">
    <citation type="submission" date="2013-11" db="EMBL/GenBank/DDBJ databases">
        <title>Metagenomic analysis of a methanogenic consortium involved in long chain n-alkane degradation.</title>
        <authorList>
            <person name="Davidova I.A."/>
            <person name="Callaghan A.V."/>
            <person name="Wawrik B."/>
            <person name="Pruitt S."/>
            <person name="Marks C."/>
            <person name="Duncan K.E."/>
            <person name="Suflita J.M."/>
        </authorList>
    </citation>
    <scope>NUCLEOTIDE SEQUENCE [LARGE SCALE GENOMIC DNA]</scope>
    <source>
        <strain evidence="1 2">SPR</strain>
    </source>
</reference>
<dbReference type="InParanoid" id="A0A0D2K215"/>